<dbReference type="GO" id="GO:0031507">
    <property type="term" value="P:heterochromatin formation"/>
    <property type="evidence" value="ECO:0007669"/>
    <property type="project" value="InterPro"/>
</dbReference>
<feature type="region of interest" description="Disordered" evidence="3">
    <location>
        <begin position="751"/>
        <end position="778"/>
    </location>
</feature>
<evidence type="ECO:0000256" key="2">
    <source>
        <dbReference type="SAM" id="Coils"/>
    </source>
</evidence>
<feature type="compositionally biased region" description="Low complexity" evidence="3">
    <location>
        <begin position="2279"/>
        <end position="2307"/>
    </location>
</feature>
<dbReference type="SUPFAM" id="SSF51069">
    <property type="entry name" value="Carbonic anhydrase"/>
    <property type="match status" value="1"/>
</dbReference>
<feature type="region of interest" description="Disordered" evidence="3">
    <location>
        <begin position="1482"/>
        <end position="1511"/>
    </location>
</feature>
<dbReference type="Gene3D" id="3.40.50.300">
    <property type="entry name" value="P-loop containing nucleotide triphosphate hydrolases"/>
    <property type="match status" value="1"/>
</dbReference>
<proteinExistence type="predicted"/>
<feature type="region of interest" description="Disordered" evidence="3">
    <location>
        <begin position="604"/>
        <end position="721"/>
    </location>
</feature>
<dbReference type="PROSITE" id="PS51144">
    <property type="entry name" value="ALPHA_CA_2"/>
    <property type="match status" value="1"/>
</dbReference>
<feature type="region of interest" description="Disordered" evidence="3">
    <location>
        <begin position="330"/>
        <end position="591"/>
    </location>
</feature>
<comment type="caution">
    <text evidence="6">The sequence shown here is derived from an EMBL/GenBank/DDBJ whole genome shotgun (WGS) entry which is preliminary data.</text>
</comment>
<sequence length="2460" mass="268629">MKIPSIVCVIFLVVISITSTVSSSPDHGEVEVEDEMEFNYEKGGEKGPEKWGTLKPEWKMCGSGTMQSPIDLTDQRVFIDHNLGSLCSHYLPSNATIKNRGHDIMLEFEGGNAGMGITINGTEFQLQQLHWHSPSEHTINGKRFVLEEHMVHQSKDGRVAVVAFLYNLGRPDPFLLSLERQLKRVTDIQESDEFVGVIHPRAVNFKSIFYYRYLGSLTTPPCSENVTWTISREMRTVTVKQLNLLRVPVHDQSNTNARPLQPQNGRPREFLLIAQTPNAREGCISSIHRRFSPEILDSRFFARNWRPQRTPSSDRHCSFLLSLSHSSVQRKMKKDEKKGVSTGRTICTRSSSAAASASTVLETTPLRRSARGTPSTSTKPITPASSTRRSERLASSPASVTKISGRIEKKPTPSPLRRSSKGKTVTLEKPKGSSDKPDRNAKTSSVDVEESNGKKIDSIEESRDEIKKRKPGMTGRSYRALYRGHLKTGSNASSNDEELVVVGCSRRVPAENDDARDDNSPPRGNSVSKGLPVGHLSLEKGPDIPVKVTRETEKMVVGSSPMVETGDVSAVGSPSENPEPQKLRDSETSLETDIDLALKRKIDIAEDDDARDDNSPPNANSGSKGLPVGEISLEKGPVFLVEVTRDTEMTGVDSSPMVETGDDSVIGSPSADPEPQKLRDSESSLETDIDLGLKRKRDTAENDDARDDNNPHANSEPKGLPFVEISVEKGPDFPVEVTKDTEKTVVDSSPMVEAGDGSVLGSPSENAEPQKLCDSETSMETDIELALKRKRDAAEIVMDACTNADDRIMSTDGVIPFPPVCTNINQPESCGSCQKRQKVNDDCEDLSVCSCIAQPVQESDQVVQDMKECGPATSKDYEENRQKMQQDKSFDPKLLSTYTEYWVPVQLSDVQVEQYCRTLFSKSFSLSSLLKNDLGGALEETLNSVKKTCDHPYVLDASLKQLLTKNLELHEILDVEVKASGKLHLLGAMLTKIKAKGLKAVVFYQATQSHEGLLLGNILEDFVIQRFGQNSYEHGVCLSKKNAINNFNKESQCFILLLEIRACSQSIKLLRTEAFILFGSSVNPSHDVKFLEKIKIESCSERTKIFRLYSVFTVEEKALILARQNKPLENLNRPLTHALLMWGASYLFDRLEHFHGSGTPGSGVPFEQSIKDAVIHEFSSILSSNVGEENEGKLCLLLEAKHAQGIFSTDATLFGEEHAKLSDEISPNMFWSKLLGGKNPMWKYCSDTRQRSRKRVQHLQGYEETTKVGNGGNLKKKKKASDDVTVDNAERKATGKDHMGHLESPKVATLKSSCGFTSGTNDSLTGNDATGLYSLGSHISGIPEDMLAGIDWRQIPHVSQRSLYAALKPKMAKLCPSEDSASIAEKFLEYIIEHHRVCTEPATILQAFQIALSWIAASLVKQTCNRKESLARAKLELGFSCSAEEVDYMYSFLCCMKSLFLGRTPNLQLDCLGTTSKQQEAKTVNESLSGDTVRQEKSNSKSMRSSVGEEFMTEKRGSQYSSVTKDVEKTVSDIKKKCSKKLQKLVQIHEEKKVDMMNRNADKKQELQNGKKLEVLYIRVTCSGLSSQSLLDNLQRVEDDFERKNDNLKVEMNECLKKLEGMHEAAKKKLAEDEACWISRIENWAQDELIDCAPIQSGNNKHRSGLCSSNTSKNAPDVRTCNDANGEATYADTSCMVAKENQLPGAENRRKTMSGGSTQQVHEMVVSGNDKAMDVSTLSHEHPTDNAATKNPAGGHEESAALNVQSSEDQNCVRVTSATPDEDVPSRVPETSQSFANLAKSASLESWLNREEALVSIQNDKTIHASSDADNILDHQNEEACSLYKEIPDELVLPMPHPAPVVNTRDSAESNQGDIEICPMPSSPGGHQPDPAANVQGENIDTPIEPQPAGTPMPSSPAGLQPDPAEKIQGKNVEASIESQPAVSESVETGGFAALEQGDQVACPLPSSPTGNQPDFGANIESQNISTSPEPHIAGPGVVETGVSVVSDQEIMGAQNACSLPSPLIGTQADLATNTEGQHITTVAQFLTSGTDAVETGQDASPLPVSAPGNQSDAAVTTEGLNNNTTMAAPRTTRSEACEMEVAEPDAQVEQSTFANNVAPLVHEGVVEPPAGVTAPVPSHLNNATGQNATPPVPQIPFPVFSDPFQHELEKLRRESENTKKTYEEKKSVLKAEFDRKMAELQAEYQRKFHEVEAEHTAKATKLQTSKNFVIMNKLLTNAFLSKCTSRMESHPSAAPRGRIQQLAQRAAQMSALRNYHTASAPAPMQPPQASSFPSSVSRSSYLPPSSTTHCPMPQPRQPLISNPSPSLSAFPASATTLAVNGRLVSPAPQINPYRSSSSSFPIPTTTQTSSAVPQALTYSSSVPIPTTTTPTSSAVPQALTYSSSVSIPATLTTTPTSSAVPQALTYLNALTQQQEQQQQQNLGSGSRRSGDVVCLSDDE</sequence>
<feature type="compositionally biased region" description="Basic and acidic residues" evidence="3">
    <location>
        <begin position="426"/>
        <end position="441"/>
    </location>
</feature>
<feature type="domain" description="Alpha-carbonic anhydrase" evidence="5">
    <location>
        <begin position="36"/>
        <end position="272"/>
    </location>
</feature>
<reference evidence="6 7" key="1">
    <citation type="submission" date="2020-02" db="EMBL/GenBank/DDBJ databases">
        <authorList>
            <person name="Ma Q."/>
            <person name="Huang Y."/>
            <person name="Song X."/>
            <person name="Pei D."/>
        </authorList>
    </citation>
    <scope>NUCLEOTIDE SEQUENCE [LARGE SCALE GENOMIC DNA]</scope>
    <source>
        <strain evidence="6">Sxm20200214</strain>
        <tissue evidence="6">Leaf</tissue>
    </source>
</reference>
<dbReference type="PANTHER" id="PTHR35116">
    <property type="entry name" value="HELICASE PROTEIN MOM1"/>
    <property type="match status" value="1"/>
</dbReference>
<dbReference type="Gene3D" id="3.10.200.10">
    <property type="entry name" value="Alpha carbonic anhydrase"/>
    <property type="match status" value="1"/>
</dbReference>
<dbReference type="SMART" id="SM01057">
    <property type="entry name" value="Carb_anhydrase"/>
    <property type="match status" value="1"/>
</dbReference>
<keyword evidence="4" id="KW-0732">Signal</keyword>
<dbReference type="CDD" id="cd03124">
    <property type="entry name" value="alpha_CA_prokaryotic_like"/>
    <property type="match status" value="1"/>
</dbReference>
<feature type="region of interest" description="Disordered" evidence="3">
    <location>
        <begin position="1258"/>
        <end position="1304"/>
    </location>
</feature>
<dbReference type="Pfam" id="PF25029">
    <property type="entry name" value="MOM1"/>
    <property type="match status" value="1"/>
</dbReference>
<dbReference type="Pfam" id="PF00194">
    <property type="entry name" value="Carb_anhydrase"/>
    <property type="match status" value="1"/>
</dbReference>
<feature type="compositionally biased region" description="Polar residues" evidence="3">
    <location>
        <begin position="1482"/>
        <end position="1492"/>
    </location>
</feature>
<dbReference type="InterPro" id="IPR039322">
    <property type="entry name" value="MOM1"/>
</dbReference>
<feature type="coiled-coil region" evidence="2">
    <location>
        <begin position="1546"/>
        <end position="1618"/>
    </location>
</feature>
<feature type="compositionally biased region" description="Low complexity" evidence="3">
    <location>
        <begin position="2356"/>
        <end position="2371"/>
    </location>
</feature>
<dbReference type="InterPro" id="IPR036398">
    <property type="entry name" value="CA_dom_sf"/>
</dbReference>
<feature type="compositionally biased region" description="Basic and acidic residues" evidence="3">
    <location>
        <begin position="451"/>
        <end position="467"/>
    </location>
</feature>
<feature type="signal peptide" evidence="4">
    <location>
        <begin position="1"/>
        <end position="23"/>
    </location>
</feature>
<organism evidence="6 7">
    <name type="scientific">Brassica carinata</name>
    <name type="common">Ethiopian mustard</name>
    <name type="synonym">Abyssinian cabbage</name>
    <dbReference type="NCBI Taxonomy" id="52824"/>
    <lineage>
        <taxon>Eukaryota</taxon>
        <taxon>Viridiplantae</taxon>
        <taxon>Streptophyta</taxon>
        <taxon>Embryophyta</taxon>
        <taxon>Tracheophyta</taxon>
        <taxon>Spermatophyta</taxon>
        <taxon>Magnoliopsida</taxon>
        <taxon>eudicotyledons</taxon>
        <taxon>Gunneridae</taxon>
        <taxon>Pentapetalae</taxon>
        <taxon>rosids</taxon>
        <taxon>malvids</taxon>
        <taxon>Brassicales</taxon>
        <taxon>Brassicaceae</taxon>
        <taxon>Brassiceae</taxon>
        <taxon>Brassica</taxon>
    </lineage>
</organism>
<protein>
    <recommendedName>
        <fullName evidence="5">Alpha-carbonic anhydrase domain-containing protein</fullName>
    </recommendedName>
</protein>
<feature type="chain" id="PRO_5036477054" description="Alpha-carbonic anhydrase domain-containing protein" evidence="4">
    <location>
        <begin position="24"/>
        <end position="2460"/>
    </location>
</feature>
<feature type="compositionally biased region" description="Polar residues" evidence="3">
    <location>
        <begin position="372"/>
        <end position="387"/>
    </location>
</feature>
<feature type="region of interest" description="Disordered" evidence="3">
    <location>
        <begin position="2279"/>
        <end position="2328"/>
    </location>
</feature>
<accession>A0A8X8B767</accession>
<gene>
    <name evidence="6" type="ORF">Bca52824_006690</name>
</gene>
<dbReference type="Gene3D" id="6.10.250.1310">
    <property type="match status" value="1"/>
</dbReference>
<feature type="coiled-coil region" evidence="2">
    <location>
        <begin position="2166"/>
        <end position="2211"/>
    </location>
</feature>
<evidence type="ECO:0000313" key="7">
    <source>
        <dbReference type="Proteomes" id="UP000886595"/>
    </source>
</evidence>
<feature type="compositionally biased region" description="Pro residues" evidence="3">
    <location>
        <begin position="1905"/>
        <end position="1915"/>
    </location>
</feature>
<dbReference type="InterPro" id="IPR041891">
    <property type="entry name" value="Alpha_CA_prokaryot-like"/>
</dbReference>
<feature type="region of interest" description="Disordered" evidence="3">
    <location>
        <begin position="2436"/>
        <end position="2460"/>
    </location>
</feature>
<dbReference type="InterPro" id="IPR027417">
    <property type="entry name" value="P-loop_NTPase"/>
</dbReference>
<dbReference type="InterPro" id="IPR056882">
    <property type="entry name" value="MOM1_dom"/>
</dbReference>
<evidence type="ECO:0000256" key="1">
    <source>
        <dbReference type="ARBA" id="ARBA00048348"/>
    </source>
</evidence>
<evidence type="ECO:0000256" key="3">
    <source>
        <dbReference type="SAM" id="MobiDB-lite"/>
    </source>
</evidence>
<evidence type="ECO:0000313" key="6">
    <source>
        <dbReference type="EMBL" id="KAG2323962.1"/>
    </source>
</evidence>
<evidence type="ECO:0000259" key="5">
    <source>
        <dbReference type="PROSITE" id="PS51144"/>
    </source>
</evidence>
<keyword evidence="2" id="KW-0175">Coiled coil</keyword>
<dbReference type="SUPFAM" id="SSF52540">
    <property type="entry name" value="P-loop containing nucleoside triphosphate hydrolases"/>
    <property type="match status" value="1"/>
</dbReference>
<evidence type="ECO:0000256" key="4">
    <source>
        <dbReference type="SAM" id="SignalP"/>
    </source>
</evidence>
<dbReference type="InterPro" id="IPR001148">
    <property type="entry name" value="CA_dom"/>
</dbReference>
<dbReference type="GO" id="GO:0004089">
    <property type="term" value="F:carbonate dehydratase activity"/>
    <property type="evidence" value="ECO:0007669"/>
    <property type="project" value="UniProtKB-EC"/>
</dbReference>
<feature type="region of interest" description="Disordered" evidence="3">
    <location>
        <begin position="2348"/>
        <end position="2374"/>
    </location>
</feature>
<feature type="compositionally biased region" description="Basic and acidic residues" evidence="3">
    <location>
        <begin position="537"/>
        <end position="554"/>
    </location>
</feature>
<dbReference type="Proteomes" id="UP000886595">
    <property type="component" value="Unassembled WGS sequence"/>
</dbReference>
<dbReference type="OrthoDB" id="885191at2759"/>
<keyword evidence="7" id="KW-1185">Reference proteome</keyword>
<dbReference type="PANTHER" id="PTHR35116:SF2">
    <property type="entry name" value="ATP-DEPENDENT HELICASE FAMILY PROTEIN-RELATED"/>
    <property type="match status" value="1"/>
</dbReference>
<dbReference type="EMBL" id="JAAMPC010000002">
    <property type="protein sequence ID" value="KAG2323962.1"/>
    <property type="molecule type" value="Genomic_DNA"/>
</dbReference>
<feature type="region of interest" description="Disordered" evidence="3">
    <location>
        <begin position="1879"/>
        <end position="1925"/>
    </location>
</feature>
<feature type="compositionally biased region" description="Basic and acidic residues" evidence="3">
    <location>
        <begin position="1288"/>
        <end position="1304"/>
    </location>
</feature>
<name>A0A8X8B767_BRACI</name>
<feature type="region of interest" description="Disordered" evidence="3">
    <location>
        <begin position="1736"/>
        <end position="1769"/>
    </location>
</feature>
<comment type="catalytic activity">
    <reaction evidence="1">
        <text>hydrogencarbonate + H(+) = CO2 + H2O</text>
        <dbReference type="Rhea" id="RHEA:10748"/>
        <dbReference type="ChEBI" id="CHEBI:15377"/>
        <dbReference type="ChEBI" id="CHEBI:15378"/>
        <dbReference type="ChEBI" id="CHEBI:16526"/>
        <dbReference type="ChEBI" id="CHEBI:17544"/>
        <dbReference type="EC" id="4.2.1.1"/>
    </reaction>
</comment>